<evidence type="ECO:0000313" key="2">
    <source>
        <dbReference type="EMBL" id="OGL83100.1"/>
    </source>
</evidence>
<evidence type="ECO:0000259" key="1">
    <source>
        <dbReference type="Pfam" id="PF08241"/>
    </source>
</evidence>
<organism evidence="2 3">
    <name type="scientific">Candidatus Uhrbacteria bacterium RIFCSPLOWO2_01_FULL_47_25</name>
    <dbReference type="NCBI Taxonomy" id="1802402"/>
    <lineage>
        <taxon>Bacteria</taxon>
        <taxon>Candidatus Uhriibacteriota</taxon>
    </lineage>
</organism>
<dbReference type="InterPro" id="IPR029063">
    <property type="entry name" value="SAM-dependent_MTases_sf"/>
</dbReference>
<protein>
    <recommendedName>
        <fullName evidence="1">Methyltransferase type 11 domain-containing protein</fullName>
    </recommendedName>
</protein>
<evidence type="ECO:0000313" key="3">
    <source>
        <dbReference type="Proteomes" id="UP000176846"/>
    </source>
</evidence>
<proteinExistence type="predicted"/>
<dbReference type="EMBL" id="MGEK01000003">
    <property type="protein sequence ID" value="OGL83100.1"/>
    <property type="molecule type" value="Genomic_DNA"/>
</dbReference>
<dbReference type="Gene3D" id="3.40.50.150">
    <property type="entry name" value="Vaccinia Virus protein VP39"/>
    <property type="match status" value="1"/>
</dbReference>
<gene>
    <name evidence="2" type="ORF">A2936_05295</name>
</gene>
<name>A0A1F7UXT2_9BACT</name>
<dbReference type="AlphaFoldDB" id="A0A1F7UXT2"/>
<dbReference type="CDD" id="cd02440">
    <property type="entry name" value="AdoMet_MTases"/>
    <property type="match status" value="1"/>
</dbReference>
<dbReference type="Pfam" id="PF08241">
    <property type="entry name" value="Methyltransf_11"/>
    <property type="match status" value="1"/>
</dbReference>
<dbReference type="Proteomes" id="UP000176846">
    <property type="component" value="Unassembled WGS sequence"/>
</dbReference>
<dbReference type="SUPFAM" id="SSF53335">
    <property type="entry name" value="S-adenosyl-L-methionine-dependent methyltransferases"/>
    <property type="match status" value="1"/>
</dbReference>
<sequence length="184" mass="20224">MSIVSGESILLDAEKILSHLKIGEGMRVGELGCGGRGHFVFPAVRLVGTKGRVYAVDILKACLTAIEHQATEEHWPHVMTVWSNLEIVGATKIPNGELDRATLINILFQVHDLSAIFTEARRLLKREGLLLVIDWSGASSPFGPSADRRIMPEKTIALAERVGFRSVEQFKAGPHHYGIIFQAC</sequence>
<comment type="caution">
    <text evidence="2">The sequence shown here is derived from an EMBL/GenBank/DDBJ whole genome shotgun (WGS) entry which is preliminary data.</text>
</comment>
<dbReference type="InterPro" id="IPR013216">
    <property type="entry name" value="Methyltransf_11"/>
</dbReference>
<reference evidence="2 3" key="1">
    <citation type="journal article" date="2016" name="Nat. Commun.">
        <title>Thousands of microbial genomes shed light on interconnected biogeochemical processes in an aquifer system.</title>
        <authorList>
            <person name="Anantharaman K."/>
            <person name="Brown C.T."/>
            <person name="Hug L.A."/>
            <person name="Sharon I."/>
            <person name="Castelle C.J."/>
            <person name="Probst A.J."/>
            <person name="Thomas B.C."/>
            <person name="Singh A."/>
            <person name="Wilkins M.J."/>
            <person name="Karaoz U."/>
            <person name="Brodie E.L."/>
            <person name="Williams K.H."/>
            <person name="Hubbard S.S."/>
            <person name="Banfield J.F."/>
        </authorList>
    </citation>
    <scope>NUCLEOTIDE SEQUENCE [LARGE SCALE GENOMIC DNA]</scope>
</reference>
<feature type="domain" description="Methyltransferase type 11" evidence="1">
    <location>
        <begin position="30"/>
        <end position="131"/>
    </location>
</feature>
<accession>A0A1F7UXT2</accession>
<dbReference type="GO" id="GO:0008757">
    <property type="term" value="F:S-adenosylmethionine-dependent methyltransferase activity"/>
    <property type="evidence" value="ECO:0007669"/>
    <property type="project" value="InterPro"/>
</dbReference>